<keyword evidence="4 8" id="KW-0805">Transcription regulation</keyword>
<keyword evidence="5 8" id="KW-0804">Transcription</keyword>
<comment type="caution">
    <text evidence="10">The sequence shown here is derived from an EMBL/GenBank/DDBJ whole genome shotgun (WGS) entry which is preliminary data.</text>
</comment>
<dbReference type="OrthoDB" id="10251234at2759"/>
<dbReference type="AlphaFoldDB" id="A0A8K0UVG3"/>
<gene>
    <name evidence="8" type="primary">MED17</name>
    <name evidence="10" type="ORF">BXZ70DRAFT_966375</name>
</gene>
<dbReference type="GO" id="GO:0003712">
    <property type="term" value="F:transcription coregulator activity"/>
    <property type="evidence" value="ECO:0007669"/>
    <property type="project" value="InterPro"/>
</dbReference>
<comment type="subcellular location">
    <subcellularLocation>
        <location evidence="1 8">Nucleus</location>
    </subcellularLocation>
</comment>
<dbReference type="PANTHER" id="PTHR13114:SF7">
    <property type="entry name" value="MEDIATOR OF RNA POLYMERASE II TRANSCRIPTION SUBUNIT 17"/>
    <property type="match status" value="1"/>
</dbReference>
<keyword evidence="11" id="KW-1185">Reference proteome</keyword>
<comment type="function">
    <text evidence="8">Component of the Mediator complex, a coactivator involved in the regulated transcription of nearly all RNA polymerase II-dependent genes. Mediator functions as a bridge to convey information from gene-specific regulatory proteins to the basal RNA polymerase II transcription machinery. Mediator is recruited to promoters by direct interactions with regulatory proteins and serves as a scaffold for the assembly of a functional preinitiation complex with RNA polymerase II and the general transcription factors.</text>
</comment>
<accession>A0A8K0UVG3</accession>
<dbReference type="Proteomes" id="UP000813824">
    <property type="component" value="Unassembled WGS sequence"/>
</dbReference>
<dbReference type="GO" id="GO:0016592">
    <property type="term" value="C:mediator complex"/>
    <property type="evidence" value="ECO:0007669"/>
    <property type="project" value="InterPro"/>
</dbReference>
<protein>
    <recommendedName>
        <fullName evidence="3 8">Mediator of RNA polymerase II transcription subunit 17</fullName>
    </recommendedName>
    <alternativeName>
        <fullName evidence="7 8">Mediator complex subunit 17</fullName>
    </alternativeName>
</protein>
<reference evidence="10" key="1">
    <citation type="journal article" date="2021" name="New Phytol.">
        <title>Evolutionary innovations through gain and loss of genes in the ectomycorrhizal Boletales.</title>
        <authorList>
            <person name="Wu G."/>
            <person name="Miyauchi S."/>
            <person name="Morin E."/>
            <person name="Kuo A."/>
            <person name="Drula E."/>
            <person name="Varga T."/>
            <person name="Kohler A."/>
            <person name="Feng B."/>
            <person name="Cao Y."/>
            <person name="Lipzen A."/>
            <person name="Daum C."/>
            <person name="Hundley H."/>
            <person name="Pangilinan J."/>
            <person name="Johnson J."/>
            <person name="Barry K."/>
            <person name="LaButti K."/>
            <person name="Ng V."/>
            <person name="Ahrendt S."/>
            <person name="Min B."/>
            <person name="Choi I.G."/>
            <person name="Park H."/>
            <person name="Plett J.M."/>
            <person name="Magnuson J."/>
            <person name="Spatafora J.W."/>
            <person name="Nagy L.G."/>
            <person name="Henrissat B."/>
            <person name="Grigoriev I.V."/>
            <person name="Yang Z.L."/>
            <person name="Xu J."/>
            <person name="Martin F.M."/>
        </authorList>
    </citation>
    <scope>NUCLEOTIDE SEQUENCE</scope>
    <source>
        <strain evidence="10">KKN 215</strain>
    </source>
</reference>
<evidence type="ECO:0000256" key="3">
    <source>
        <dbReference type="ARBA" id="ARBA00019610"/>
    </source>
</evidence>
<dbReference type="Pfam" id="PF10156">
    <property type="entry name" value="Med17"/>
    <property type="match status" value="1"/>
</dbReference>
<comment type="subunit">
    <text evidence="8">Component of the Mediator complex.</text>
</comment>
<organism evidence="10 11">
    <name type="scientific">Cristinia sonorae</name>
    <dbReference type="NCBI Taxonomy" id="1940300"/>
    <lineage>
        <taxon>Eukaryota</taxon>
        <taxon>Fungi</taxon>
        <taxon>Dikarya</taxon>
        <taxon>Basidiomycota</taxon>
        <taxon>Agaricomycotina</taxon>
        <taxon>Agaricomycetes</taxon>
        <taxon>Agaricomycetidae</taxon>
        <taxon>Agaricales</taxon>
        <taxon>Pleurotineae</taxon>
        <taxon>Stephanosporaceae</taxon>
        <taxon>Cristinia</taxon>
    </lineage>
</organism>
<feature type="compositionally biased region" description="Low complexity" evidence="9">
    <location>
        <begin position="162"/>
        <end position="171"/>
    </location>
</feature>
<feature type="region of interest" description="Disordered" evidence="9">
    <location>
        <begin position="162"/>
        <end position="182"/>
    </location>
</feature>
<dbReference type="GO" id="GO:0006357">
    <property type="term" value="P:regulation of transcription by RNA polymerase II"/>
    <property type="evidence" value="ECO:0007669"/>
    <property type="project" value="InterPro"/>
</dbReference>
<sequence length="663" mass="73618">MAQEPEWKKLKLSLERPYKDEQGQPIPVVLDITPEGQQIYEPQKDLTTVIGENLHRIFSERGHDFFDKRIDDRKHELRLATQEGGDASEPTENSTTNAMTPEELFQLRMKIIPQLHVALGEMSQARDLLSVLLATDSTSRSTSQPSTQLSLSQMPLSQLSLSQPLSQSLSQAPPDIPTSSLTATTVAKPPAIQSVQTFNTQLAIGSKDTALRHAVSLFKSAAQGMEKSRIQSEKYWVDALKMRRNNWGLVPAPLPPGSSTGKGADRTAKDFLVSFGLEESPVMFKRRAVGRMSTIDTDIPHLEFPLRQNMRLQVSLVCTNPDGSQVSGRSDYTRIVENTTEKSLRAAQTEVVEQEIFSILIREASNLPTASARVSERLIVIEAAQATELQFELVASDYVPQDSSSKYESLQASCDLIYAFLHLLLLRAHGYAKSQRLRRTVSAGPSQASTPPLTLQPIIDMLQYQVFCQRVQAEISRMVRALSDAGIHTKLYFNAVGESGEELIRELQLQGTLRLSGECLLRIEHRRSLRFTFSSPSTLTANLSQATLPITSIPQLVQLLADEVESCLLQRICEIGAALCEHVHGTWFVDSLSGRAVGRWEGNVLNFRISFTNSGAILCSASRMERGDQHPDTHLDIYSSDRVPGVSLLHWIQKMIENAMTSA</sequence>
<name>A0A8K0UVG3_9AGAR</name>
<keyword evidence="8" id="KW-0010">Activator</keyword>
<evidence type="ECO:0000256" key="1">
    <source>
        <dbReference type="ARBA" id="ARBA00004123"/>
    </source>
</evidence>
<evidence type="ECO:0000313" key="11">
    <source>
        <dbReference type="Proteomes" id="UP000813824"/>
    </source>
</evidence>
<keyword evidence="6 8" id="KW-0539">Nucleus</keyword>
<evidence type="ECO:0000256" key="8">
    <source>
        <dbReference type="RuleBase" id="RU364140"/>
    </source>
</evidence>
<evidence type="ECO:0000313" key="10">
    <source>
        <dbReference type="EMBL" id="KAH8105856.1"/>
    </source>
</evidence>
<evidence type="ECO:0000256" key="7">
    <source>
        <dbReference type="ARBA" id="ARBA00032014"/>
    </source>
</evidence>
<evidence type="ECO:0000256" key="2">
    <source>
        <dbReference type="ARBA" id="ARBA00005635"/>
    </source>
</evidence>
<comment type="similarity">
    <text evidence="2 8">Belongs to the Mediator complex subunit 17 family.</text>
</comment>
<dbReference type="GO" id="GO:0070847">
    <property type="term" value="C:core mediator complex"/>
    <property type="evidence" value="ECO:0007669"/>
    <property type="project" value="TreeGrafter"/>
</dbReference>
<dbReference type="InterPro" id="IPR019313">
    <property type="entry name" value="Mediator_Med17"/>
</dbReference>
<evidence type="ECO:0000256" key="6">
    <source>
        <dbReference type="ARBA" id="ARBA00023242"/>
    </source>
</evidence>
<evidence type="ECO:0000256" key="9">
    <source>
        <dbReference type="SAM" id="MobiDB-lite"/>
    </source>
</evidence>
<evidence type="ECO:0000256" key="5">
    <source>
        <dbReference type="ARBA" id="ARBA00023163"/>
    </source>
</evidence>
<dbReference type="EMBL" id="JAEVFJ010000003">
    <property type="protein sequence ID" value="KAH8105856.1"/>
    <property type="molecule type" value="Genomic_DNA"/>
</dbReference>
<proteinExistence type="inferred from homology"/>
<dbReference type="PANTHER" id="PTHR13114">
    <property type="entry name" value="MEDIATOR OF RNA POLYMERASE II TRANSCRIPTION SUBUNIT 17"/>
    <property type="match status" value="1"/>
</dbReference>
<evidence type="ECO:0000256" key="4">
    <source>
        <dbReference type="ARBA" id="ARBA00023015"/>
    </source>
</evidence>